<dbReference type="Gene3D" id="2.130.10.10">
    <property type="entry name" value="YVTN repeat-like/Quinoprotein amine dehydrogenase"/>
    <property type="match status" value="2"/>
</dbReference>
<dbReference type="EMBL" id="CAADRP010002262">
    <property type="protein sequence ID" value="VFU64848.1"/>
    <property type="molecule type" value="Genomic_DNA"/>
</dbReference>
<evidence type="ECO:0000259" key="2">
    <source>
        <dbReference type="Pfam" id="PF23726"/>
    </source>
</evidence>
<sequence length="322" mass="35682">MSLTNSSRNFWKFRLSPDCSWSLDYSEADQDSTGQATSEAQKNLTFYELDLGLNHVSRKCSEQVDNGANMLAMVPGGGDGPSGDLVCVENFVIYKNQGHPEICLLNTEYGDIFKVTLDHETDKVKELKIKYFDTIPVTSSMCVLKSGFLFAASEFGNHVLYQFQAIGEEEEDVEASSATLLETEEGFQPVFFHQRGLKNLVRIDQFLTPAKTTIVKVGSNRLTVVIALSGGELIYFEVDITGQLMEVEKHEMSGDVACLGIAPVLEGRQRSRFLAVGSYDNTVRVLSLDPDDCMQILSVQGVNFTGEDGESLFFVNFCMKCC</sequence>
<feature type="domain" description="RSE1/DDB1/CPSF1 second beta-propeller" evidence="2">
    <location>
        <begin position="202"/>
        <end position="300"/>
    </location>
</feature>
<proteinExistence type="predicted"/>
<dbReference type="Pfam" id="PF23726">
    <property type="entry name" value="Beta-prop_RSE1_2nd"/>
    <property type="match status" value="1"/>
</dbReference>
<dbReference type="InterPro" id="IPR050358">
    <property type="entry name" value="RSE1/DDB1/CFT1"/>
</dbReference>
<dbReference type="SUPFAM" id="SSF50978">
    <property type="entry name" value="WD40 repeat-like"/>
    <property type="match status" value="1"/>
</dbReference>
<dbReference type="PANTHER" id="PTHR10644">
    <property type="entry name" value="DNA REPAIR/RNA PROCESSING CPSF FAMILY"/>
    <property type="match status" value="1"/>
</dbReference>
<dbReference type="Pfam" id="PF10433">
    <property type="entry name" value="Beta-prop_RSE1_1st"/>
    <property type="match status" value="2"/>
</dbReference>
<feature type="domain" description="RSE1/DDB1/CPSF1 first beta-propeller" evidence="1">
    <location>
        <begin position="38"/>
        <end position="101"/>
    </location>
</feature>
<dbReference type="InterPro" id="IPR018846">
    <property type="entry name" value="Beta-prop_RSE1/DDB1/CPSF1_1st"/>
</dbReference>
<gene>
    <name evidence="3" type="ORF">SVIM_LOCUS496601</name>
</gene>
<evidence type="ECO:0000259" key="1">
    <source>
        <dbReference type="Pfam" id="PF10433"/>
    </source>
</evidence>
<reference evidence="3" key="1">
    <citation type="submission" date="2019-03" db="EMBL/GenBank/DDBJ databases">
        <authorList>
            <person name="Mank J."/>
            <person name="Almeida P."/>
        </authorList>
    </citation>
    <scope>NUCLEOTIDE SEQUENCE</scope>
    <source>
        <strain evidence="3">78183</strain>
    </source>
</reference>
<dbReference type="InterPro" id="IPR015943">
    <property type="entry name" value="WD40/YVTN_repeat-like_dom_sf"/>
</dbReference>
<dbReference type="InterPro" id="IPR036322">
    <property type="entry name" value="WD40_repeat_dom_sf"/>
</dbReference>
<dbReference type="AlphaFoldDB" id="A0A6N2NJ36"/>
<organism evidence="3">
    <name type="scientific">Salix viminalis</name>
    <name type="common">Common osier</name>
    <name type="synonym">Basket willow</name>
    <dbReference type="NCBI Taxonomy" id="40686"/>
    <lineage>
        <taxon>Eukaryota</taxon>
        <taxon>Viridiplantae</taxon>
        <taxon>Streptophyta</taxon>
        <taxon>Embryophyta</taxon>
        <taxon>Tracheophyta</taxon>
        <taxon>Spermatophyta</taxon>
        <taxon>Magnoliopsida</taxon>
        <taxon>eudicotyledons</taxon>
        <taxon>Gunneridae</taxon>
        <taxon>Pentapetalae</taxon>
        <taxon>rosids</taxon>
        <taxon>fabids</taxon>
        <taxon>Malpighiales</taxon>
        <taxon>Salicaceae</taxon>
        <taxon>Saliceae</taxon>
        <taxon>Salix</taxon>
    </lineage>
</organism>
<feature type="domain" description="RSE1/DDB1/CPSF1 first beta-propeller" evidence="1">
    <location>
        <begin position="104"/>
        <end position="174"/>
    </location>
</feature>
<dbReference type="InterPro" id="IPR058543">
    <property type="entry name" value="Beta-prop_RSE1/DDB1/CPSF1_2nd"/>
</dbReference>
<name>A0A6N2NJ36_SALVM</name>
<protein>
    <submittedName>
        <fullName evidence="3">Uncharacterized protein</fullName>
    </submittedName>
</protein>
<accession>A0A6N2NJ36</accession>
<evidence type="ECO:0000313" key="3">
    <source>
        <dbReference type="EMBL" id="VFU64848.1"/>
    </source>
</evidence>